<dbReference type="Proteomes" id="UP000034543">
    <property type="component" value="Unassembled WGS sequence"/>
</dbReference>
<name>A0A0G1EN08_9BACT</name>
<reference evidence="1 2" key="1">
    <citation type="journal article" date="2015" name="Nature">
        <title>rRNA introns, odd ribosomes, and small enigmatic genomes across a large radiation of phyla.</title>
        <authorList>
            <person name="Brown C.T."/>
            <person name="Hug L.A."/>
            <person name="Thomas B.C."/>
            <person name="Sharon I."/>
            <person name="Castelle C.J."/>
            <person name="Singh A."/>
            <person name="Wilkins M.J."/>
            <person name="Williams K.H."/>
            <person name="Banfield J.F."/>
        </authorList>
    </citation>
    <scope>NUCLEOTIDE SEQUENCE [LARGE SCALE GENOMIC DNA]</scope>
</reference>
<protein>
    <submittedName>
        <fullName evidence="1">Uncharacterized protein</fullName>
    </submittedName>
</protein>
<accession>A0A0G1EN08</accession>
<dbReference type="STRING" id="1618436.UV59_C0019G0001"/>
<feature type="non-terminal residue" evidence="1">
    <location>
        <position position="1"/>
    </location>
</feature>
<sequence>ASLRSRSASSGVSLPGRGGEDDANLVFGVNGDTGYSLRAATGSPDRGDGGINKTLVAAPIAGHHHRDDLDNDTYVVADCFTHAHTNSDCSVCEYQNLSDYRWAMGTGAEFEQFAAGRHYLYRRSRFNDQWYI</sequence>
<comment type="caution">
    <text evidence="1">The sequence shown here is derived from an EMBL/GenBank/DDBJ whole genome shotgun (WGS) entry which is preliminary data.</text>
</comment>
<dbReference type="AlphaFoldDB" id="A0A0G1EN08"/>
<evidence type="ECO:0000313" key="1">
    <source>
        <dbReference type="EMBL" id="KKS84426.1"/>
    </source>
</evidence>
<evidence type="ECO:0000313" key="2">
    <source>
        <dbReference type="Proteomes" id="UP000034543"/>
    </source>
</evidence>
<dbReference type="EMBL" id="LCFB01000019">
    <property type="protein sequence ID" value="KKS84426.1"/>
    <property type="molecule type" value="Genomic_DNA"/>
</dbReference>
<organism evidence="1 2">
    <name type="scientific">Candidatus Gottesmanbacteria bacterium GW2011_GWA1_43_11</name>
    <dbReference type="NCBI Taxonomy" id="1618436"/>
    <lineage>
        <taxon>Bacteria</taxon>
        <taxon>Candidatus Gottesmaniibacteriota</taxon>
    </lineage>
</organism>
<proteinExistence type="predicted"/>
<gene>
    <name evidence="1" type="ORF">UV59_C0019G0001</name>
</gene>